<gene>
    <name evidence="1" type="ORF">LCGC14_2067330</name>
</gene>
<comment type="caution">
    <text evidence="1">The sequence shown here is derived from an EMBL/GenBank/DDBJ whole genome shotgun (WGS) entry which is preliminary data.</text>
</comment>
<proteinExistence type="predicted"/>
<reference evidence="1" key="1">
    <citation type="journal article" date="2015" name="Nature">
        <title>Complex archaea that bridge the gap between prokaryotes and eukaryotes.</title>
        <authorList>
            <person name="Spang A."/>
            <person name="Saw J.H."/>
            <person name="Jorgensen S.L."/>
            <person name="Zaremba-Niedzwiedzka K."/>
            <person name="Martijn J."/>
            <person name="Lind A.E."/>
            <person name="van Eijk R."/>
            <person name="Schleper C."/>
            <person name="Guy L."/>
            <person name="Ettema T.J."/>
        </authorList>
    </citation>
    <scope>NUCLEOTIDE SEQUENCE</scope>
</reference>
<evidence type="ECO:0000313" key="1">
    <source>
        <dbReference type="EMBL" id="KKL74197.1"/>
    </source>
</evidence>
<dbReference type="EMBL" id="LAZR01024729">
    <property type="protein sequence ID" value="KKL74197.1"/>
    <property type="molecule type" value="Genomic_DNA"/>
</dbReference>
<protein>
    <submittedName>
        <fullName evidence="1">Uncharacterized protein</fullName>
    </submittedName>
</protein>
<dbReference type="AlphaFoldDB" id="A0A0F9HGF1"/>
<name>A0A0F9HGF1_9ZZZZ</name>
<organism evidence="1">
    <name type="scientific">marine sediment metagenome</name>
    <dbReference type="NCBI Taxonomy" id="412755"/>
    <lineage>
        <taxon>unclassified sequences</taxon>
        <taxon>metagenomes</taxon>
        <taxon>ecological metagenomes</taxon>
    </lineage>
</organism>
<accession>A0A0F9HGF1</accession>
<sequence length="77" mass="8699">MKLTGAILCLNCDEVFEFDKARNYLCPVCSSGYCIPLNSFVKSVETDTVVKVDTEVKLEEKIALRRNCTQDTCPLEF</sequence>